<accession>A0AAD7NDM9</accession>
<sequence length="731" mass="77107">MSNVNSPEAEDSPHKASCTSGTDDAPSRLPDFRTHSKRPSPGPNRKLPGSGVPGNRVPRLDRGENVFLAGANTSGRGNLALGTHNGTPRNSRRRESLLRSQSVSPTPSPRAYRNPEGLDMGHRSDLEASDLGEGQILEAHQGPLETAVAGYDGDLEDTVPEGTGAPQNDTAPAHTPAEDVQNQTPQAQLTPAQPTPTVAAENEEANAQTADPQRVQKETRNTDAHGTDAPADTVHTPAHVADVTAQAEQDTAMTDAPNAVVGDVLAAMAIDDPAPAYEPAQAHNHNHNGPFLAPMHPAAPGPAAAAEAPLHPNDPRVRGPGHVFIFANDEQAAAHAEVLANPAPAMEDIQEASVAPGAAPQLFVPHLVVVPAAVPAAAQAAIAGAAAALGPAVAATVAAIEVLAAAKPTHRDENPHKKVPAVVEQDPAGPEDLNKLDMVQRNVGNFDELVMSFTKATGNARKEILAEIINNPENHTALVPFNGGKAHQIALPDFPQTATMLLESIVGKGKAFVIPVPPEDPTYGAATGNKALNTYTGPLMLGVQFADADARTKAIAHHVYASASTARPPSTVHLDGVNRRWLALRFAIIVIFLEDATLRRLVDQATSATDRRPLADRTLSIAETIDPQWSPLMKAWVVYVKPCMTNEAVWLKITDHLARKTFVKGYYAFKPVAEVRASGPRCVLCKNDMHYAADPEWWGPPGQISTLTEGPLAPKKNTGAGNGRRGFHGNG</sequence>
<feature type="compositionally biased region" description="Basic and acidic residues" evidence="1">
    <location>
        <begin position="214"/>
        <end position="226"/>
    </location>
</feature>
<feature type="region of interest" description="Disordered" evidence="1">
    <location>
        <begin position="1"/>
        <end position="125"/>
    </location>
</feature>
<protein>
    <submittedName>
        <fullName evidence="2">Uncharacterized protein</fullName>
    </submittedName>
</protein>
<evidence type="ECO:0000313" key="2">
    <source>
        <dbReference type="EMBL" id="KAJ7756521.1"/>
    </source>
</evidence>
<reference evidence="2" key="1">
    <citation type="submission" date="2023-03" db="EMBL/GenBank/DDBJ databases">
        <title>Massive genome expansion in bonnet fungi (Mycena s.s.) driven by repeated elements and novel gene families across ecological guilds.</title>
        <authorList>
            <consortium name="Lawrence Berkeley National Laboratory"/>
            <person name="Harder C.B."/>
            <person name="Miyauchi S."/>
            <person name="Viragh M."/>
            <person name="Kuo A."/>
            <person name="Thoen E."/>
            <person name="Andreopoulos B."/>
            <person name="Lu D."/>
            <person name="Skrede I."/>
            <person name="Drula E."/>
            <person name="Henrissat B."/>
            <person name="Morin E."/>
            <person name="Kohler A."/>
            <person name="Barry K."/>
            <person name="LaButti K."/>
            <person name="Morin E."/>
            <person name="Salamov A."/>
            <person name="Lipzen A."/>
            <person name="Mereny Z."/>
            <person name="Hegedus B."/>
            <person name="Baldrian P."/>
            <person name="Stursova M."/>
            <person name="Weitz H."/>
            <person name="Taylor A."/>
            <person name="Grigoriev I.V."/>
            <person name="Nagy L.G."/>
            <person name="Martin F."/>
            <person name="Kauserud H."/>
        </authorList>
    </citation>
    <scope>NUCLEOTIDE SEQUENCE</scope>
    <source>
        <strain evidence="2">CBHHK188m</strain>
    </source>
</reference>
<feature type="compositionally biased region" description="Gly residues" evidence="1">
    <location>
        <begin position="720"/>
        <end position="731"/>
    </location>
</feature>
<feature type="region of interest" description="Disordered" evidence="1">
    <location>
        <begin position="153"/>
        <end position="236"/>
    </location>
</feature>
<gene>
    <name evidence="2" type="ORF">DFH07DRAFT_959157</name>
</gene>
<evidence type="ECO:0000313" key="3">
    <source>
        <dbReference type="Proteomes" id="UP001215280"/>
    </source>
</evidence>
<organism evidence="2 3">
    <name type="scientific">Mycena maculata</name>
    <dbReference type="NCBI Taxonomy" id="230809"/>
    <lineage>
        <taxon>Eukaryota</taxon>
        <taxon>Fungi</taxon>
        <taxon>Dikarya</taxon>
        <taxon>Basidiomycota</taxon>
        <taxon>Agaricomycotina</taxon>
        <taxon>Agaricomycetes</taxon>
        <taxon>Agaricomycetidae</taxon>
        <taxon>Agaricales</taxon>
        <taxon>Marasmiineae</taxon>
        <taxon>Mycenaceae</taxon>
        <taxon>Mycena</taxon>
    </lineage>
</organism>
<feature type="region of interest" description="Disordered" evidence="1">
    <location>
        <begin position="703"/>
        <end position="731"/>
    </location>
</feature>
<proteinExistence type="predicted"/>
<comment type="caution">
    <text evidence="2">The sequence shown here is derived from an EMBL/GenBank/DDBJ whole genome shotgun (WGS) entry which is preliminary data.</text>
</comment>
<evidence type="ECO:0000256" key="1">
    <source>
        <dbReference type="SAM" id="MobiDB-lite"/>
    </source>
</evidence>
<dbReference type="AlphaFoldDB" id="A0AAD7NDM9"/>
<feature type="compositionally biased region" description="Low complexity" evidence="1">
    <location>
        <begin position="183"/>
        <end position="200"/>
    </location>
</feature>
<dbReference type="Proteomes" id="UP001215280">
    <property type="component" value="Unassembled WGS sequence"/>
</dbReference>
<keyword evidence="3" id="KW-1185">Reference proteome</keyword>
<dbReference type="EMBL" id="JARJLG010000061">
    <property type="protein sequence ID" value="KAJ7756521.1"/>
    <property type="molecule type" value="Genomic_DNA"/>
</dbReference>
<name>A0AAD7NDM9_9AGAR</name>